<comment type="caution">
    <text evidence="2">The sequence shown here is derived from an EMBL/GenBank/DDBJ whole genome shotgun (WGS) entry which is preliminary data.</text>
</comment>
<dbReference type="InterPro" id="IPR035959">
    <property type="entry name" value="RutC-like_sf"/>
</dbReference>
<evidence type="ECO:0000256" key="1">
    <source>
        <dbReference type="ARBA" id="ARBA00010552"/>
    </source>
</evidence>
<dbReference type="PANTHER" id="PTHR11803:SF58">
    <property type="entry name" value="PROTEIN HMF1-RELATED"/>
    <property type="match status" value="1"/>
</dbReference>
<gene>
    <name evidence="2" type="ORF">EDD62_1780</name>
</gene>
<dbReference type="GO" id="GO:0019239">
    <property type="term" value="F:deaminase activity"/>
    <property type="evidence" value="ECO:0007669"/>
    <property type="project" value="TreeGrafter"/>
</dbReference>
<protein>
    <submittedName>
        <fullName evidence="2">Endoribonuclease L-PSP</fullName>
    </submittedName>
</protein>
<dbReference type="SUPFAM" id="SSF55298">
    <property type="entry name" value="YjgF-like"/>
    <property type="match status" value="1"/>
</dbReference>
<proteinExistence type="inferred from homology"/>
<dbReference type="InterPro" id="IPR006175">
    <property type="entry name" value="YjgF/YER057c/UK114"/>
</dbReference>
<dbReference type="RefSeq" id="WP_123808749.1">
    <property type="nucleotide sequence ID" value="NZ_RKRK01000007.1"/>
</dbReference>
<evidence type="ECO:0000313" key="2">
    <source>
        <dbReference type="EMBL" id="RPF54478.1"/>
    </source>
</evidence>
<dbReference type="CDD" id="cd00448">
    <property type="entry name" value="YjgF_YER057c_UK114_family"/>
    <property type="match status" value="1"/>
</dbReference>
<name>A0A3N5BXI1_9BACL</name>
<accession>A0A3N5BXI1</accession>
<dbReference type="PANTHER" id="PTHR11803">
    <property type="entry name" value="2-IMINOBUTANOATE/2-IMINOPROPANOATE DEAMINASE RIDA"/>
    <property type="match status" value="1"/>
</dbReference>
<dbReference type="Pfam" id="PF01042">
    <property type="entry name" value="Ribonuc_L-PSP"/>
    <property type="match status" value="1"/>
</dbReference>
<dbReference type="FunFam" id="3.30.1330.40:FF:000001">
    <property type="entry name" value="L-PSP family endoribonuclease"/>
    <property type="match status" value="1"/>
</dbReference>
<evidence type="ECO:0000313" key="3">
    <source>
        <dbReference type="Proteomes" id="UP000277108"/>
    </source>
</evidence>
<dbReference type="Proteomes" id="UP000277108">
    <property type="component" value="Unassembled WGS sequence"/>
</dbReference>
<dbReference type="InterPro" id="IPR006056">
    <property type="entry name" value="RidA"/>
</dbReference>
<organism evidence="2 3">
    <name type="scientific">Abyssicoccus albus</name>
    <dbReference type="NCBI Taxonomy" id="1817405"/>
    <lineage>
        <taxon>Bacteria</taxon>
        <taxon>Bacillati</taxon>
        <taxon>Bacillota</taxon>
        <taxon>Bacilli</taxon>
        <taxon>Bacillales</taxon>
        <taxon>Abyssicoccaceae</taxon>
    </lineage>
</organism>
<comment type="similarity">
    <text evidence="1">Belongs to the RutC family.</text>
</comment>
<dbReference type="EMBL" id="RKRK01000007">
    <property type="protein sequence ID" value="RPF54478.1"/>
    <property type="molecule type" value="Genomic_DNA"/>
</dbReference>
<dbReference type="OrthoDB" id="9803101at2"/>
<dbReference type="NCBIfam" id="TIGR00004">
    <property type="entry name" value="Rid family detoxifying hydrolase"/>
    <property type="match status" value="1"/>
</dbReference>
<dbReference type="GO" id="GO:0005829">
    <property type="term" value="C:cytosol"/>
    <property type="evidence" value="ECO:0007669"/>
    <property type="project" value="TreeGrafter"/>
</dbReference>
<sequence>MKKILHSERAPQAIGPYSQAIELNGVVYTSGQIPLNANGELVSESVEKQTEQVMDNIRVILEDNGLSMADIIKATIYTTDLSAFPVINEIYGEELQGNKPARSCIEVSALPKGAKVKVDVVASRS</sequence>
<keyword evidence="3" id="KW-1185">Reference proteome</keyword>
<dbReference type="Gene3D" id="3.30.1330.40">
    <property type="entry name" value="RutC-like"/>
    <property type="match status" value="1"/>
</dbReference>
<reference evidence="2 3" key="1">
    <citation type="submission" date="2018-11" db="EMBL/GenBank/DDBJ databases">
        <title>Genomic Encyclopedia of Type Strains, Phase IV (KMG-IV): sequencing the most valuable type-strain genomes for metagenomic binning, comparative biology and taxonomic classification.</title>
        <authorList>
            <person name="Goeker M."/>
        </authorList>
    </citation>
    <scope>NUCLEOTIDE SEQUENCE [LARGE SCALE GENOMIC DNA]</scope>
    <source>
        <strain evidence="2 3">DSM 29158</strain>
    </source>
</reference>
<dbReference type="AlphaFoldDB" id="A0A3N5BXI1"/>